<dbReference type="InterPro" id="IPR007492">
    <property type="entry name" value="LytTR_DNA-bd_dom"/>
</dbReference>
<feature type="domain" description="Response regulatory" evidence="2">
    <location>
        <begin position="5"/>
        <end position="116"/>
    </location>
</feature>
<dbReference type="Pfam" id="PF04397">
    <property type="entry name" value="LytTR"/>
    <property type="match status" value="1"/>
</dbReference>
<accession>A0ABS1HEA5</accession>
<evidence type="ECO:0000259" key="2">
    <source>
        <dbReference type="PROSITE" id="PS50110"/>
    </source>
</evidence>
<dbReference type="Proteomes" id="UP000605676">
    <property type="component" value="Unassembled WGS sequence"/>
</dbReference>
<dbReference type="InterPro" id="IPR046947">
    <property type="entry name" value="LytR-like"/>
</dbReference>
<proteinExistence type="predicted"/>
<dbReference type="InterPro" id="IPR011006">
    <property type="entry name" value="CheY-like_superfamily"/>
</dbReference>
<dbReference type="PANTHER" id="PTHR37299">
    <property type="entry name" value="TRANSCRIPTIONAL REGULATOR-RELATED"/>
    <property type="match status" value="1"/>
</dbReference>
<dbReference type="SMART" id="SM00448">
    <property type="entry name" value="REC"/>
    <property type="match status" value="1"/>
</dbReference>
<dbReference type="EMBL" id="JAENRR010000002">
    <property type="protein sequence ID" value="MBK3516002.1"/>
    <property type="molecule type" value="Genomic_DNA"/>
</dbReference>
<evidence type="ECO:0000313" key="5">
    <source>
        <dbReference type="Proteomes" id="UP000605676"/>
    </source>
</evidence>
<protein>
    <submittedName>
        <fullName evidence="4">Response regulator transcription factor</fullName>
    </submittedName>
</protein>
<gene>
    <name evidence="4" type="ORF">JIV24_01535</name>
</gene>
<dbReference type="PROSITE" id="PS50110">
    <property type="entry name" value="RESPONSE_REGULATORY"/>
    <property type="match status" value="1"/>
</dbReference>
<dbReference type="Gene3D" id="3.40.50.2300">
    <property type="match status" value="1"/>
</dbReference>
<dbReference type="RefSeq" id="WP_200463234.1">
    <property type="nucleotide sequence ID" value="NZ_JAENRR010000002.1"/>
</dbReference>
<evidence type="ECO:0000256" key="1">
    <source>
        <dbReference type="PROSITE-ProRule" id="PRU00169"/>
    </source>
</evidence>
<dbReference type="Gene3D" id="2.40.50.1020">
    <property type="entry name" value="LytTr DNA-binding domain"/>
    <property type="match status" value="1"/>
</dbReference>
<keyword evidence="5" id="KW-1185">Reference proteome</keyword>
<dbReference type="SMART" id="SM00850">
    <property type="entry name" value="LytTR"/>
    <property type="match status" value="1"/>
</dbReference>
<evidence type="ECO:0000313" key="4">
    <source>
        <dbReference type="EMBL" id="MBK3516002.1"/>
    </source>
</evidence>
<dbReference type="PANTHER" id="PTHR37299:SF1">
    <property type="entry name" value="STAGE 0 SPORULATION PROTEIN A HOMOLOG"/>
    <property type="match status" value="1"/>
</dbReference>
<feature type="domain" description="HTH LytTR-type" evidence="3">
    <location>
        <begin position="134"/>
        <end position="232"/>
    </location>
</feature>
<keyword evidence="1" id="KW-0597">Phosphoprotein</keyword>
<name>A0ABS1HEA5_9BACT</name>
<comment type="caution">
    <text evidence="4">The sequence shown here is derived from an EMBL/GenBank/DDBJ whole genome shotgun (WGS) entry which is preliminary data.</text>
</comment>
<dbReference type="InterPro" id="IPR001789">
    <property type="entry name" value="Sig_transdc_resp-reg_receiver"/>
</dbReference>
<dbReference type="Pfam" id="PF00072">
    <property type="entry name" value="Response_reg"/>
    <property type="match status" value="1"/>
</dbReference>
<sequence length="241" mass="27970">MKKSKCLIIDDEPIAIRILERHLEAFPEVEVLETFTSAPKALIFLRSHQVDIIFSDIEMPLMNGIEFLKSFRHQPAIVFTTAYRNFAVEAYDLDVIDYLLKPISIERLGRAIDRYYERMGNVKSNENESDNGIINFKVSTGIIRMPISNIRYIESFGDYVIIHHKDGRLTSRERLSHMETKLDKRGFIRIHRQFIVANQFVTAINGNMLQVGDNQLPVGRTYRSTVQRLLQSPLENRLSEI</sequence>
<dbReference type="PROSITE" id="PS50930">
    <property type="entry name" value="HTH_LYTTR"/>
    <property type="match status" value="1"/>
</dbReference>
<dbReference type="SUPFAM" id="SSF52172">
    <property type="entry name" value="CheY-like"/>
    <property type="match status" value="1"/>
</dbReference>
<evidence type="ECO:0000259" key="3">
    <source>
        <dbReference type="PROSITE" id="PS50930"/>
    </source>
</evidence>
<organism evidence="4 5">
    <name type="scientific">Carboxylicivirga marina</name>
    <dbReference type="NCBI Taxonomy" id="2800988"/>
    <lineage>
        <taxon>Bacteria</taxon>
        <taxon>Pseudomonadati</taxon>
        <taxon>Bacteroidota</taxon>
        <taxon>Bacteroidia</taxon>
        <taxon>Marinilabiliales</taxon>
        <taxon>Marinilabiliaceae</taxon>
        <taxon>Carboxylicivirga</taxon>
    </lineage>
</organism>
<reference evidence="4 5" key="1">
    <citation type="submission" date="2021-01" db="EMBL/GenBank/DDBJ databases">
        <title>Carboxyliciviraga sp.nov., isolated from coastal sediments.</title>
        <authorList>
            <person name="Lu D."/>
            <person name="Zhang T."/>
        </authorList>
    </citation>
    <scope>NUCLEOTIDE SEQUENCE [LARGE SCALE GENOMIC DNA]</scope>
    <source>
        <strain evidence="4 5">N1Y132</strain>
    </source>
</reference>
<feature type="modified residue" description="4-aspartylphosphate" evidence="1">
    <location>
        <position position="56"/>
    </location>
</feature>